<comment type="caution">
    <text evidence="2">The sequence shown here is derived from an EMBL/GenBank/DDBJ whole genome shotgun (WGS) entry which is preliminary data.</text>
</comment>
<feature type="region of interest" description="Disordered" evidence="1">
    <location>
        <begin position="362"/>
        <end position="497"/>
    </location>
</feature>
<feature type="compositionally biased region" description="Low complexity" evidence="1">
    <location>
        <begin position="159"/>
        <end position="169"/>
    </location>
</feature>
<feature type="region of interest" description="Disordered" evidence="1">
    <location>
        <begin position="145"/>
        <end position="188"/>
    </location>
</feature>
<reference evidence="2 3" key="1">
    <citation type="submission" date="2017-06" db="EMBL/GenBank/DDBJ databases">
        <title>Ant-infecting Ophiocordyceps genomes reveal a high diversity of potential behavioral manipulation genes and a possible major role for enterotoxins.</title>
        <authorList>
            <person name="De Bekker C."/>
            <person name="Evans H.C."/>
            <person name="Brachmann A."/>
            <person name="Hughes D.P."/>
        </authorList>
    </citation>
    <scope>NUCLEOTIDE SEQUENCE [LARGE SCALE GENOMIC DNA]</scope>
    <source>
        <strain evidence="2 3">Map16</strain>
    </source>
</reference>
<feature type="compositionally biased region" description="Low complexity" evidence="1">
    <location>
        <begin position="76"/>
        <end position="93"/>
    </location>
</feature>
<dbReference type="EMBL" id="NJES01001641">
    <property type="protein sequence ID" value="PHH60910.1"/>
    <property type="molecule type" value="Genomic_DNA"/>
</dbReference>
<feature type="compositionally biased region" description="Basic and acidic residues" evidence="1">
    <location>
        <begin position="487"/>
        <end position="497"/>
    </location>
</feature>
<organism evidence="2 3">
    <name type="scientific">Ophiocordyceps camponoti-rufipedis</name>
    <dbReference type="NCBI Taxonomy" id="2004952"/>
    <lineage>
        <taxon>Eukaryota</taxon>
        <taxon>Fungi</taxon>
        <taxon>Dikarya</taxon>
        <taxon>Ascomycota</taxon>
        <taxon>Pezizomycotina</taxon>
        <taxon>Sordariomycetes</taxon>
        <taxon>Hypocreomycetidae</taxon>
        <taxon>Hypocreales</taxon>
        <taxon>Ophiocordycipitaceae</taxon>
        <taxon>Ophiocordyceps</taxon>
    </lineage>
</organism>
<feature type="compositionally biased region" description="Polar residues" evidence="1">
    <location>
        <begin position="58"/>
        <end position="75"/>
    </location>
</feature>
<keyword evidence="3" id="KW-1185">Reference proteome</keyword>
<evidence type="ECO:0000313" key="2">
    <source>
        <dbReference type="EMBL" id="PHH60910.1"/>
    </source>
</evidence>
<feature type="region of interest" description="Disordered" evidence="1">
    <location>
        <begin position="45"/>
        <end position="111"/>
    </location>
</feature>
<gene>
    <name evidence="2" type="ORF">CDD80_1547</name>
</gene>
<feature type="region of interest" description="Disordered" evidence="1">
    <location>
        <begin position="251"/>
        <end position="322"/>
    </location>
</feature>
<evidence type="ECO:0000313" key="3">
    <source>
        <dbReference type="Proteomes" id="UP000226431"/>
    </source>
</evidence>
<dbReference type="STRING" id="2004952.A0A2C5Y0J7"/>
<sequence>MTVPIRPELYALYGLSIGAAQAYYPTQAAVGAGYGTYPSSPVAAATAGTGPDYRRPLQRSTITTNTGVPASSSTLRSQSQPASRSPSAANPQAGAHQRGSQTPTGASFYAHTPTNAQGISFMSDDADFDEAPRATAVAAAALAAAMASSSSPEPEDGRSSGLSRLRASSPPTVTGRARPPHGPSNAIAFGDLAATSSTAPGRRRLSTDQLPQTILDRRMKRASRSPSPLGHSRTCSSAVLPASLGHVKTSASSRPLVVNGSGLRTSAVPGPQRTKTAAEAVRGGAGERIEERPSPASTVVGPDARSRANGGGAASTTVPQRVEAPPVVAKAMTAPMTVNGTCDDASFSERIAKMASHHISAEGFQQDGPNGGGAAPASTSSARLSPPGRSRWASRPSQSMAPLDLETGGDGRSGKGQATESAHLSPVYETTSPGAVRQRDGYWLTEQKKASRINGHVRGAKSESDGGWQKAGGKGRKKGSAVQGEQAPRDESERKGG</sequence>
<name>A0A2C5Y0J7_9HYPO</name>
<evidence type="ECO:0000256" key="1">
    <source>
        <dbReference type="SAM" id="MobiDB-lite"/>
    </source>
</evidence>
<dbReference type="Proteomes" id="UP000226431">
    <property type="component" value="Unassembled WGS sequence"/>
</dbReference>
<feature type="compositionally biased region" description="Polar residues" evidence="1">
    <location>
        <begin position="416"/>
        <end position="433"/>
    </location>
</feature>
<proteinExistence type="predicted"/>
<dbReference type="OrthoDB" id="10667142at2759"/>
<dbReference type="AlphaFoldDB" id="A0A2C5Y0J7"/>
<accession>A0A2C5Y0J7</accession>
<protein>
    <submittedName>
        <fullName evidence="2">Uncharacterized protein</fullName>
    </submittedName>
</protein>